<dbReference type="Pfam" id="PF20066">
    <property type="entry name" value="Glyoxalase_8"/>
    <property type="match status" value="1"/>
</dbReference>
<evidence type="ECO:0000256" key="1">
    <source>
        <dbReference type="SAM" id="MobiDB-lite"/>
    </source>
</evidence>
<sequence length="142" mass="15646">MSTPLPSLAAAKAEAKRLRAGLRVNATEISHSESLERLAHRHGFRDWNGLSAAIAAQSSKGFTPGGRVQGRYLSQPFTATIRNATMLWPGWFRLELDLDEAVDVVTSEAFSNFRKRISATVGPDGYSRERTSDGRPQMEITL</sequence>
<proteinExistence type="predicted"/>
<gene>
    <name evidence="3" type="ORF">AB4874_09450</name>
</gene>
<dbReference type="RefSeq" id="WP_368391795.1">
    <property type="nucleotide sequence ID" value="NZ_JBFRYC010000004.1"/>
</dbReference>
<keyword evidence="4" id="KW-1185">Reference proteome</keyword>
<dbReference type="InterPro" id="IPR045517">
    <property type="entry name" value="Glyoxalase_8"/>
</dbReference>
<protein>
    <submittedName>
        <fullName evidence="3">Glyoxalase superfamily protein</fullName>
    </submittedName>
</protein>
<reference evidence="3 4" key="1">
    <citation type="journal article" date="2011" name="Int. J. Syst. Evol. Microbiol.">
        <title>Zhongshania antarctica gen. nov., sp. nov. and Zhongshania guokunii sp. nov., gammaproteobacteria respectively isolated from coastal attached (fast) ice and surface seawater of the Antarctic.</title>
        <authorList>
            <person name="Li H.J."/>
            <person name="Zhang X.Y."/>
            <person name="Chen C.X."/>
            <person name="Zhang Y.J."/>
            <person name="Gao Z.M."/>
            <person name="Yu Y."/>
            <person name="Chen X.L."/>
            <person name="Chen B."/>
            <person name="Zhang Y.Z."/>
        </authorList>
    </citation>
    <scope>NUCLEOTIDE SEQUENCE [LARGE SCALE GENOMIC DNA]</scope>
    <source>
        <strain evidence="3 4">15-R06ZXC-3</strain>
    </source>
</reference>
<feature type="region of interest" description="Disordered" evidence="1">
    <location>
        <begin position="121"/>
        <end position="142"/>
    </location>
</feature>
<feature type="domain" description="Glyoxalase-related protein" evidence="2">
    <location>
        <begin position="1"/>
        <end position="141"/>
    </location>
</feature>
<dbReference type="Proteomes" id="UP001557465">
    <property type="component" value="Unassembled WGS sequence"/>
</dbReference>
<evidence type="ECO:0000313" key="3">
    <source>
        <dbReference type="EMBL" id="MEX1661875.1"/>
    </source>
</evidence>
<evidence type="ECO:0000259" key="2">
    <source>
        <dbReference type="Pfam" id="PF20066"/>
    </source>
</evidence>
<accession>A0ABV3TJW0</accession>
<organism evidence="3 4">
    <name type="scientific">Thioclava arctica</name>
    <dbReference type="NCBI Taxonomy" id="3238301"/>
    <lineage>
        <taxon>Bacteria</taxon>
        <taxon>Pseudomonadati</taxon>
        <taxon>Pseudomonadota</taxon>
        <taxon>Alphaproteobacteria</taxon>
        <taxon>Rhodobacterales</taxon>
        <taxon>Paracoccaceae</taxon>
        <taxon>Thioclava</taxon>
    </lineage>
</organism>
<dbReference type="EMBL" id="JBFRYC010000004">
    <property type="protein sequence ID" value="MEX1661875.1"/>
    <property type="molecule type" value="Genomic_DNA"/>
</dbReference>
<evidence type="ECO:0000313" key="4">
    <source>
        <dbReference type="Proteomes" id="UP001557465"/>
    </source>
</evidence>
<name>A0ABV3TJW0_9RHOB</name>
<comment type="caution">
    <text evidence="3">The sequence shown here is derived from an EMBL/GenBank/DDBJ whole genome shotgun (WGS) entry which is preliminary data.</text>
</comment>